<evidence type="ECO:0000313" key="4">
    <source>
        <dbReference type="Proteomes" id="UP001523528"/>
    </source>
</evidence>
<name>A0ABT1F372_9PROT</name>
<accession>A0ABT1F372</accession>
<comment type="caution">
    <text evidence="2">The sequence shown here is derived from an EMBL/GenBank/DDBJ whole genome shotgun (WGS) entry which is preliminary data.</text>
</comment>
<dbReference type="EMBL" id="JAMYZZ010000044">
    <property type="protein sequence ID" value="MCP1259691.1"/>
    <property type="molecule type" value="Genomic_DNA"/>
</dbReference>
<dbReference type="EMBL" id="JAMYZZ010000044">
    <property type="protein sequence ID" value="MCP1259672.1"/>
    <property type="molecule type" value="Genomic_DNA"/>
</dbReference>
<reference evidence="2 4" key="1">
    <citation type="submission" date="2022-06" db="EMBL/GenBank/DDBJ databases">
        <title>Acetobacer genomes from food samples.</title>
        <authorList>
            <person name="Sombolestani A."/>
        </authorList>
    </citation>
    <scope>NUCLEOTIDE SEQUENCE [LARGE SCALE GENOMIC DNA]</scope>
    <source>
        <strain evidence="2 4">R-83285</strain>
    </source>
</reference>
<dbReference type="RefSeq" id="WP_165993323.1">
    <property type="nucleotide sequence ID" value="NZ_JAMYZY010000083.1"/>
</dbReference>
<keyword evidence="1" id="KW-0732">Signal</keyword>
<feature type="signal peptide" evidence="1">
    <location>
        <begin position="1"/>
        <end position="26"/>
    </location>
</feature>
<feature type="chain" id="PRO_5045032278" evidence="1">
    <location>
        <begin position="27"/>
        <end position="153"/>
    </location>
</feature>
<evidence type="ECO:0000313" key="3">
    <source>
        <dbReference type="EMBL" id="MCP1259691.1"/>
    </source>
</evidence>
<protein>
    <submittedName>
        <fullName evidence="2">Uncharacterized protein</fullName>
    </submittedName>
</protein>
<dbReference type="Proteomes" id="UP001523528">
    <property type="component" value="Unassembled WGS sequence"/>
</dbReference>
<sequence length="153" mass="15955">MFLKNLLLSLGVIGVSALSFTNSAHASGGTIQLFNGSPQSVQITGYSATSGISPSTASLTVLAGTTGTVANASGPDKKNLTIQFSAESNSSTQKFGCSYNIILTYSSSLNEYYANYQAFPISYQNETYFPTCTAPASGPWNAIGVLGGYFSIK</sequence>
<proteinExistence type="predicted"/>
<organism evidence="2 4">
    <name type="scientific">Acetobacter lambici</name>
    <dbReference type="NCBI Taxonomy" id="1332824"/>
    <lineage>
        <taxon>Bacteria</taxon>
        <taxon>Pseudomonadati</taxon>
        <taxon>Pseudomonadota</taxon>
        <taxon>Alphaproteobacteria</taxon>
        <taxon>Acetobacterales</taxon>
        <taxon>Acetobacteraceae</taxon>
        <taxon>Acetobacter</taxon>
    </lineage>
</organism>
<gene>
    <name evidence="2" type="ORF">NKW50_13840</name>
    <name evidence="3" type="ORF">NKW50_13935</name>
</gene>
<evidence type="ECO:0000313" key="2">
    <source>
        <dbReference type="EMBL" id="MCP1259672.1"/>
    </source>
</evidence>
<keyword evidence="4" id="KW-1185">Reference proteome</keyword>
<evidence type="ECO:0000256" key="1">
    <source>
        <dbReference type="SAM" id="SignalP"/>
    </source>
</evidence>